<dbReference type="AlphaFoldDB" id="A0A939QDJ5"/>
<gene>
    <name evidence="1" type="ORF">J4H85_07415</name>
</gene>
<name>A0A939QDJ5_9MICO</name>
<protein>
    <submittedName>
        <fullName evidence="1">Uncharacterized protein</fullName>
    </submittedName>
</protein>
<organism evidence="1 2">
    <name type="scientific">Leucobacter tardus</name>
    <dbReference type="NCBI Taxonomy" id="501483"/>
    <lineage>
        <taxon>Bacteria</taxon>
        <taxon>Bacillati</taxon>
        <taxon>Actinomycetota</taxon>
        <taxon>Actinomycetes</taxon>
        <taxon>Micrococcales</taxon>
        <taxon>Microbacteriaceae</taxon>
        <taxon>Leucobacter</taxon>
    </lineage>
</organism>
<evidence type="ECO:0000313" key="2">
    <source>
        <dbReference type="Proteomes" id="UP000668403"/>
    </source>
</evidence>
<comment type="caution">
    <text evidence="1">The sequence shown here is derived from an EMBL/GenBank/DDBJ whole genome shotgun (WGS) entry which is preliminary data.</text>
</comment>
<keyword evidence="2" id="KW-1185">Reference proteome</keyword>
<accession>A0A939QDJ5</accession>
<proteinExistence type="predicted"/>
<evidence type="ECO:0000313" key="1">
    <source>
        <dbReference type="EMBL" id="MBO2989821.1"/>
    </source>
</evidence>
<reference evidence="1" key="1">
    <citation type="submission" date="2021-03" db="EMBL/GenBank/DDBJ databases">
        <title>Leucobacter chromiisoli sp. nov., isolated from chromium-containing soil of chemical plant.</title>
        <authorList>
            <person name="Xu Z."/>
        </authorList>
    </citation>
    <scope>NUCLEOTIDE SEQUENCE</scope>
    <source>
        <strain evidence="1">K 70/01</strain>
    </source>
</reference>
<dbReference type="EMBL" id="JAGFBF010000005">
    <property type="protein sequence ID" value="MBO2989821.1"/>
    <property type="molecule type" value="Genomic_DNA"/>
</dbReference>
<dbReference type="Proteomes" id="UP000668403">
    <property type="component" value="Unassembled WGS sequence"/>
</dbReference>
<sequence>MSSAEDPLNRLETELGHDAIENLAAAGAHLATLAQRNVQETDPEVIEQLFHEYLVAFETVAAQPMMTPGAVAFATSRHTAILLTSLWQRAGADPDDLMRIIAENPFATE</sequence>
<dbReference type="RefSeq" id="WP_208238361.1">
    <property type="nucleotide sequence ID" value="NZ_BAAAQU010000002.1"/>
</dbReference>